<gene>
    <name evidence="2" type="ORF">SAMN05216388_1002334</name>
</gene>
<protein>
    <recommendedName>
        <fullName evidence="4">Flagellin N-terminal-like domain-containing protein</fullName>
    </recommendedName>
</protein>
<reference evidence="3" key="1">
    <citation type="submission" date="2016-10" db="EMBL/GenBank/DDBJ databases">
        <authorList>
            <person name="Varghese N."/>
            <person name="Submissions S."/>
        </authorList>
    </citation>
    <scope>NUCLEOTIDE SEQUENCE [LARGE SCALE GENOMIC DNA]</scope>
    <source>
        <strain evidence="3">IBRC-M 10043</strain>
    </source>
</reference>
<keyword evidence="1" id="KW-0812">Transmembrane</keyword>
<dbReference type="EMBL" id="FOCX01000002">
    <property type="protein sequence ID" value="SEN33175.1"/>
    <property type="molecule type" value="Genomic_DNA"/>
</dbReference>
<evidence type="ECO:0000313" key="3">
    <source>
        <dbReference type="Proteomes" id="UP000198775"/>
    </source>
</evidence>
<keyword evidence="1" id="KW-0472">Membrane</keyword>
<dbReference type="OrthoDB" id="300879at2157"/>
<keyword evidence="1" id="KW-1133">Transmembrane helix</keyword>
<dbReference type="Proteomes" id="UP000198775">
    <property type="component" value="Unassembled WGS sequence"/>
</dbReference>
<evidence type="ECO:0000313" key="2">
    <source>
        <dbReference type="EMBL" id="SEN33175.1"/>
    </source>
</evidence>
<evidence type="ECO:0000256" key="1">
    <source>
        <dbReference type="SAM" id="Phobius"/>
    </source>
</evidence>
<dbReference type="RefSeq" id="WP_211611275.1">
    <property type="nucleotide sequence ID" value="NZ_FOCX01000002.1"/>
</dbReference>
<accession>A0A1H8FNL0</accession>
<evidence type="ECO:0008006" key="4">
    <source>
        <dbReference type="Google" id="ProtNLM"/>
    </source>
</evidence>
<organism evidence="2 3">
    <name type="scientific">Halorientalis persicus</name>
    <dbReference type="NCBI Taxonomy" id="1367881"/>
    <lineage>
        <taxon>Archaea</taxon>
        <taxon>Methanobacteriati</taxon>
        <taxon>Methanobacteriota</taxon>
        <taxon>Stenosarchaea group</taxon>
        <taxon>Halobacteria</taxon>
        <taxon>Halobacteriales</taxon>
        <taxon>Haloarculaceae</taxon>
        <taxon>Halorientalis</taxon>
    </lineage>
</organism>
<dbReference type="AlphaFoldDB" id="A0A1H8FNL0"/>
<keyword evidence="3" id="KW-1185">Reference proteome</keyword>
<name>A0A1H8FNL0_9EURY</name>
<proteinExistence type="predicted"/>
<feature type="transmembrane region" description="Helical" evidence="1">
    <location>
        <begin position="21"/>
        <end position="42"/>
    </location>
</feature>
<sequence length="158" mass="16862">MTRKQSFRGDERAIEGLPIRLVIALVVGVASLAIMMQLLGGIGTVGQTEVKLETQDDGIASVTDSSGNDQPVTYTVEVTDTEGKSVDGESTLIISGGSVELTSGTETRTISGSQTIEIEHDKIDFRSDQVKGTLKVTIEPPGDSNYVDEETQELMVTK</sequence>